<evidence type="ECO:0000313" key="2">
    <source>
        <dbReference type="Proteomes" id="UP000007062"/>
    </source>
</evidence>
<evidence type="ECO:0000313" key="1">
    <source>
        <dbReference type="EnsemblMetazoa" id="AGAP011720-PA"/>
    </source>
</evidence>
<accession>A0A1S4H8G5</accession>
<dbReference type="VEuPathDB" id="VectorBase:AGAP011720"/>
<dbReference type="AlphaFoldDB" id="A0A1S4H8G5"/>
<dbReference type="EnsemblMetazoa" id="AGAP011720-RA">
    <property type="protein sequence ID" value="AGAP011720-PA"/>
    <property type="gene ID" value="AGAP011720"/>
</dbReference>
<dbReference type="InParanoid" id="A0A1S4H8G5"/>
<name>A0A1S4H8G5_ANOGA</name>
<reference evidence="1" key="3">
    <citation type="submission" date="2020-05" db="UniProtKB">
        <authorList>
            <consortium name="EnsemblMetazoa"/>
        </authorList>
    </citation>
    <scope>IDENTIFICATION</scope>
    <source>
        <strain evidence="1">PEST</strain>
    </source>
</reference>
<protein>
    <submittedName>
        <fullName evidence="1">Uncharacterized protein</fullName>
    </submittedName>
</protein>
<dbReference type="VEuPathDB" id="VectorBase:AGAMI1_000543"/>
<dbReference type="EMBL" id="AAAB01008986">
    <property type="status" value="NOT_ANNOTATED_CDS"/>
    <property type="molecule type" value="Genomic_DNA"/>
</dbReference>
<keyword evidence="2" id="KW-1185">Reference proteome</keyword>
<dbReference type="Proteomes" id="UP000007062">
    <property type="component" value="Chromosome 3L"/>
</dbReference>
<organism evidence="1 2">
    <name type="scientific">Anopheles gambiae</name>
    <name type="common">African malaria mosquito</name>
    <dbReference type="NCBI Taxonomy" id="7165"/>
    <lineage>
        <taxon>Eukaryota</taxon>
        <taxon>Metazoa</taxon>
        <taxon>Ecdysozoa</taxon>
        <taxon>Arthropoda</taxon>
        <taxon>Hexapoda</taxon>
        <taxon>Insecta</taxon>
        <taxon>Pterygota</taxon>
        <taxon>Neoptera</taxon>
        <taxon>Endopterygota</taxon>
        <taxon>Diptera</taxon>
        <taxon>Nematocera</taxon>
        <taxon>Culicoidea</taxon>
        <taxon>Culicidae</taxon>
        <taxon>Anophelinae</taxon>
        <taxon>Anopheles</taxon>
    </lineage>
</organism>
<sequence>MLMMDFKASNIATIDKGSDRTFASAFFHPPASPTHVGCCVLNRAPARPPSEIYFESRGKCCKKLLRYNGYPNKVLLYPEEGWARSAASSYWTIAPCRWRRNRCIVEEVAGSRKQSTQGRMIVVGDGALLIVGTFKRRVPDPDFKLYLSSNISLADYNMGYCLTGTLERGCERTNQYQTTHFAVIRRCWPSNEHDGHHGGAFGVGGIGGQGGGGGGGGGGGKNNNKTQHTYIDFLFNR</sequence>
<reference evidence="1 2" key="2">
    <citation type="journal article" date="2004" name="Trends Parasitol.">
        <title>The Anopheles gambiae genome: an update.</title>
        <authorList>
            <person name="Mongin E."/>
            <person name="Louis C."/>
            <person name="Holt R.A."/>
            <person name="Birney E."/>
            <person name="Collins F.H."/>
        </authorList>
    </citation>
    <scope>NUCLEOTIDE SEQUENCE [LARGE SCALE GENOMIC DNA]</scope>
    <source>
        <strain evidence="1 2">PEST</strain>
    </source>
</reference>
<proteinExistence type="predicted"/>
<reference evidence="1 2" key="1">
    <citation type="journal article" date="2002" name="Science">
        <title>The genome sequence of the malaria mosquito Anopheles gambiae.</title>
        <authorList>
            <person name="Holt R.A."/>
            <person name="Subramanian G.M."/>
            <person name="Halpern A."/>
            <person name="Sutton G.G."/>
            <person name="Charlab R."/>
            <person name="Nusskern D.R."/>
            <person name="Wincker P."/>
            <person name="Clark A.G."/>
            <person name="Ribeiro J.M."/>
            <person name="Wides R."/>
            <person name="Salzberg S.L."/>
            <person name="Loftus B."/>
            <person name="Yandell M."/>
            <person name="Majoros W.H."/>
            <person name="Rusch D.B."/>
            <person name="Lai Z."/>
            <person name="Kraft C.L."/>
            <person name="Abril J.F."/>
            <person name="Anthouard V."/>
            <person name="Arensburger P."/>
            <person name="Atkinson P.W."/>
            <person name="Baden H."/>
            <person name="de Berardinis V."/>
            <person name="Baldwin D."/>
            <person name="Benes V."/>
            <person name="Biedler J."/>
            <person name="Blass C."/>
            <person name="Bolanos R."/>
            <person name="Boscus D."/>
            <person name="Barnstead M."/>
            <person name="Cai S."/>
            <person name="Center A."/>
            <person name="Chaturverdi K."/>
            <person name="Christophides G.K."/>
            <person name="Chrystal M.A."/>
            <person name="Clamp M."/>
            <person name="Cravchik A."/>
            <person name="Curwen V."/>
            <person name="Dana A."/>
            <person name="Delcher A."/>
            <person name="Dew I."/>
            <person name="Evans C.A."/>
            <person name="Flanigan M."/>
            <person name="Grundschober-Freimoser A."/>
            <person name="Friedli L."/>
            <person name="Gu Z."/>
            <person name="Guan P."/>
            <person name="Guigo R."/>
            <person name="Hillenmeyer M.E."/>
            <person name="Hladun S.L."/>
            <person name="Hogan J.R."/>
            <person name="Hong Y.S."/>
            <person name="Hoover J."/>
            <person name="Jaillon O."/>
            <person name="Ke Z."/>
            <person name="Kodira C."/>
            <person name="Kokoza E."/>
            <person name="Koutsos A."/>
            <person name="Letunic I."/>
            <person name="Levitsky A."/>
            <person name="Liang Y."/>
            <person name="Lin J.J."/>
            <person name="Lobo N.F."/>
            <person name="Lopez J.R."/>
            <person name="Malek J.A."/>
            <person name="McIntosh T.C."/>
            <person name="Meister S."/>
            <person name="Miller J."/>
            <person name="Mobarry C."/>
            <person name="Mongin E."/>
            <person name="Murphy S.D."/>
            <person name="O'Brochta D.A."/>
            <person name="Pfannkoch C."/>
            <person name="Qi R."/>
            <person name="Regier M.A."/>
            <person name="Remington K."/>
            <person name="Shao H."/>
            <person name="Sharakhova M.V."/>
            <person name="Sitter C.D."/>
            <person name="Shetty J."/>
            <person name="Smith T.J."/>
            <person name="Strong R."/>
            <person name="Sun J."/>
            <person name="Thomasova D."/>
            <person name="Ton L.Q."/>
            <person name="Topalis P."/>
            <person name="Tu Z."/>
            <person name="Unger M.F."/>
            <person name="Walenz B."/>
            <person name="Wang A."/>
            <person name="Wang J."/>
            <person name="Wang M."/>
            <person name="Wang X."/>
            <person name="Woodford K.J."/>
            <person name="Wortman J.R."/>
            <person name="Wu M."/>
            <person name="Yao A."/>
            <person name="Zdobnov E.M."/>
            <person name="Zhang H."/>
            <person name="Zhao Q."/>
            <person name="Zhao S."/>
            <person name="Zhu S.C."/>
            <person name="Zhimulev I."/>
            <person name="Coluzzi M."/>
            <person name="della Torre A."/>
            <person name="Roth C.W."/>
            <person name="Louis C."/>
            <person name="Kalush F."/>
            <person name="Mural R.J."/>
            <person name="Myers E.W."/>
            <person name="Adams M.D."/>
            <person name="Smith H.O."/>
            <person name="Broder S."/>
            <person name="Gardner M.J."/>
            <person name="Fraser C.M."/>
            <person name="Birney E."/>
            <person name="Bork P."/>
            <person name="Brey P.T."/>
            <person name="Venter J.C."/>
            <person name="Weissenbach J."/>
            <person name="Kafatos F.C."/>
            <person name="Collins F.H."/>
            <person name="Hoffman S.L."/>
        </authorList>
    </citation>
    <scope>NUCLEOTIDE SEQUENCE [LARGE SCALE GENOMIC DNA]</scope>
    <source>
        <strain evidence="1 2">PEST</strain>
    </source>
</reference>